<reference evidence="2" key="1">
    <citation type="journal article" date="2019" name="Mitochondrial DNA Part B Resour">
        <title>Complete mitochondrial genome of Paralaevicephalus gracilipenis (Hemiptera: Cicadellidae: Deltocephalinae) from China.</title>
        <authorList>
            <person name="Xing J.-C."/>
            <person name="Wang J.-J."/>
        </authorList>
    </citation>
    <scope>NUCLEOTIDE SEQUENCE</scope>
</reference>
<evidence type="ECO:0000256" key="1">
    <source>
        <dbReference type="SAM" id="Phobius"/>
    </source>
</evidence>
<proteinExistence type="predicted"/>
<organism evidence="2">
    <name type="scientific">Paralaevicephalus gracilipenis</name>
    <dbReference type="NCBI Taxonomy" id="1513330"/>
    <lineage>
        <taxon>Eukaryota</taxon>
        <taxon>Metazoa</taxon>
        <taxon>Ecdysozoa</taxon>
        <taxon>Arthropoda</taxon>
        <taxon>Hexapoda</taxon>
        <taxon>Insecta</taxon>
        <taxon>Pterygota</taxon>
        <taxon>Neoptera</taxon>
        <taxon>Paraneoptera</taxon>
        <taxon>Hemiptera</taxon>
        <taxon>Auchenorrhyncha</taxon>
        <taxon>Membracoidea</taxon>
        <taxon>Cicadellidae</taxon>
        <taxon>Deltocephalinae</taxon>
        <taxon>Paralimnini</taxon>
        <taxon>Paralaevicephalus</taxon>
    </lineage>
</organism>
<feature type="transmembrane region" description="Helical" evidence="1">
    <location>
        <begin position="48"/>
        <end position="68"/>
    </location>
</feature>
<sequence length="160" mass="18486">MKPILLKILMVISTTISFTNTPLSMGMLLLFHTTMATMLISYINKSSWMSMVMFLMFVGGLLILFMYMSSIASNEKFSPNIKVMIMAVMLILPIEELLMETQLNDPLMNFSNNEMTTLMKLFNKKTFLMTILMFVYMYLTMIVITNIIKIHSGPLRSKYE</sequence>
<keyword evidence="1" id="KW-0812">Transmembrane</keyword>
<keyword evidence="1" id="KW-0472">Membrane</keyword>
<dbReference type="AlphaFoldDB" id="A0A6B9QE68"/>
<keyword evidence="2" id="KW-0496">Mitochondrion</keyword>
<gene>
    <name evidence="2" type="primary">NADH6</name>
</gene>
<name>A0A6B9QE68_9HEMI</name>
<accession>A0A6B9QE68</accession>
<evidence type="ECO:0000313" key="2">
    <source>
        <dbReference type="EMBL" id="QHE65396.1"/>
    </source>
</evidence>
<geneLocation type="mitochondrion" evidence="2"/>
<dbReference type="EMBL" id="MK450366">
    <property type="protein sequence ID" value="QHE65396.1"/>
    <property type="molecule type" value="Genomic_DNA"/>
</dbReference>
<feature type="transmembrane region" description="Helical" evidence="1">
    <location>
        <begin position="21"/>
        <end position="42"/>
    </location>
</feature>
<feature type="transmembrane region" description="Helical" evidence="1">
    <location>
        <begin position="127"/>
        <end position="148"/>
    </location>
</feature>
<protein>
    <submittedName>
        <fullName evidence="2">NADH dehydrogenase subunit 6</fullName>
    </submittedName>
</protein>
<feature type="transmembrane region" description="Helical" evidence="1">
    <location>
        <begin position="80"/>
        <end position="99"/>
    </location>
</feature>
<keyword evidence="1" id="KW-1133">Transmembrane helix</keyword>